<dbReference type="EMBL" id="CP036348">
    <property type="protein sequence ID" value="QDV69079.1"/>
    <property type="molecule type" value="Genomic_DNA"/>
</dbReference>
<evidence type="ECO:0000313" key="1">
    <source>
        <dbReference type="EMBL" id="QDV69079.1"/>
    </source>
</evidence>
<protein>
    <recommendedName>
        <fullName evidence="3">DUF4145 domain-containing protein</fullName>
    </recommendedName>
</protein>
<proteinExistence type="predicted"/>
<evidence type="ECO:0000313" key="2">
    <source>
        <dbReference type="Proteomes" id="UP000315082"/>
    </source>
</evidence>
<dbReference type="Proteomes" id="UP000315082">
    <property type="component" value="Chromosome"/>
</dbReference>
<gene>
    <name evidence="1" type="ORF">Poly24_27930</name>
</gene>
<dbReference type="AlphaFoldDB" id="A0A518JU54"/>
<reference evidence="1 2" key="1">
    <citation type="submission" date="2019-02" db="EMBL/GenBank/DDBJ databases">
        <title>Deep-cultivation of Planctomycetes and their phenomic and genomic characterization uncovers novel biology.</title>
        <authorList>
            <person name="Wiegand S."/>
            <person name="Jogler M."/>
            <person name="Boedeker C."/>
            <person name="Pinto D."/>
            <person name="Vollmers J."/>
            <person name="Rivas-Marin E."/>
            <person name="Kohn T."/>
            <person name="Peeters S.H."/>
            <person name="Heuer A."/>
            <person name="Rast P."/>
            <person name="Oberbeckmann S."/>
            <person name="Bunk B."/>
            <person name="Jeske O."/>
            <person name="Meyerdierks A."/>
            <person name="Storesund J.E."/>
            <person name="Kallscheuer N."/>
            <person name="Luecker S."/>
            <person name="Lage O.M."/>
            <person name="Pohl T."/>
            <person name="Merkel B.J."/>
            <person name="Hornburger P."/>
            <person name="Mueller R.-W."/>
            <person name="Bruemmer F."/>
            <person name="Labrenz M."/>
            <person name="Spormann A.M."/>
            <person name="Op den Camp H."/>
            <person name="Overmann J."/>
            <person name="Amann R."/>
            <person name="Jetten M.S.M."/>
            <person name="Mascher T."/>
            <person name="Medema M.H."/>
            <person name="Devos D.P."/>
            <person name="Kaster A.-K."/>
            <person name="Ovreas L."/>
            <person name="Rohde M."/>
            <person name="Galperin M.Y."/>
            <person name="Jogler C."/>
        </authorList>
    </citation>
    <scope>NUCLEOTIDE SEQUENCE [LARGE SCALE GENOMIC DNA]</scope>
    <source>
        <strain evidence="1 2">Poly24</strain>
    </source>
</reference>
<dbReference type="KEGG" id="rcf:Poly24_27930"/>
<organism evidence="1 2">
    <name type="scientific">Rosistilla carotiformis</name>
    <dbReference type="NCBI Taxonomy" id="2528017"/>
    <lineage>
        <taxon>Bacteria</taxon>
        <taxon>Pseudomonadati</taxon>
        <taxon>Planctomycetota</taxon>
        <taxon>Planctomycetia</taxon>
        <taxon>Pirellulales</taxon>
        <taxon>Pirellulaceae</taxon>
        <taxon>Rosistilla</taxon>
    </lineage>
</organism>
<name>A0A518JU54_9BACT</name>
<keyword evidence="2" id="KW-1185">Reference proteome</keyword>
<evidence type="ECO:0008006" key="3">
    <source>
        <dbReference type="Google" id="ProtNLM"/>
    </source>
</evidence>
<accession>A0A518JU54</accession>
<dbReference type="RefSeq" id="WP_197452550.1">
    <property type="nucleotide sequence ID" value="NZ_CP036348.1"/>
</dbReference>
<sequence>MKTNPLVSQRFQELHDKATAIAAAKTPWFFDRNEGEQLFKIDTANFTGWATSVLNLLQRLFGEDSIHFQHFSRNSAGVSESYNGFKRTLSIFDAAREDYEGGYLFNLQSLVKAEVFDDMLEQSRALLKAGYKDPACVVAGVALETTLKDLCSRNGIAHSKLDKMNANLAKVGTYNKGMQKQITAWADRRNSAAHGDWNAYNDHDVDDMINGVIRLIADYI</sequence>